<dbReference type="Proteomes" id="UP000001554">
    <property type="component" value="Chromosome 17"/>
</dbReference>
<dbReference type="InterPro" id="IPR032675">
    <property type="entry name" value="LRR_dom_sf"/>
</dbReference>
<feature type="region of interest" description="Disordered" evidence="3">
    <location>
        <begin position="456"/>
        <end position="488"/>
    </location>
</feature>
<accession>A0A9J7HKH2</accession>
<evidence type="ECO:0000256" key="2">
    <source>
        <dbReference type="ARBA" id="ARBA00022737"/>
    </source>
</evidence>
<protein>
    <submittedName>
        <fullName evidence="7">Uncharacterized protein LOC118404074</fullName>
    </submittedName>
</protein>
<reference evidence="7" key="2">
    <citation type="submission" date="2025-08" db="UniProtKB">
        <authorList>
            <consortium name="RefSeq"/>
        </authorList>
    </citation>
    <scope>IDENTIFICATION</scope>
    <source>
        <strain evidence="7">S238N-H82</strain>
        <tissue evidence="7">Testes</tissue>
    </source>
</reference>
<name>A0A9J7HKH2_BRAFL</name>
<gene>
    <name evidence="7" type="primary">LOC118404074</name>
</gene>
<keyword evidence="4" id="KW-0472">Membrane</keyword>
<dbReference type="PANTHER" id="PTHR24366:SF167">
    <property type="match status" value="1"/>
</dbReference>
<dbReference type="PANTHER" id="PTHR24366">
    <property type="entry name" value="IG(IMMUNOGLOBULIN) AND LRR(LEUCINE RICH REPEAT) DOMAINS"/>
    <property type="match status" value="1"/>
</dbReference>
<proteinExistence type="predicted"/>
<evidence type="ECO:0000256" key="4">
    <source>
        <dbReference type="SAM" id="Phobius"/>
    </source>
</evidence>
<feature type="chain" id="PRO_5039900839" evidence="5">
    <location>
        <begin position="19"/>
        <end position="927"/>
    </location>
</feature>
<dbReference type="Pfam" id="PF13855">
    <property type="entry name" value="LRR_8"/>
    <property type="match status" value="1"/>
</dbReference>
<dbReference type="PROSITE" id="PS51450">
    <property type="entry name" value="LRR"/>
    <property type="match status" value="1"/>
</dbReference>
<dbReference type="OMA" id="HENPCET"/>
<dbReference type="InterPro" id="IPR003591">
    <property type="entry name" value="Leu-rich_rpt_typical-subtyp"/>
</dbReference>
<keyword evidence="5" id="KW-0732">Signal</keyword>
<dbReference type="Gene3D" id="3.80.10.10">
    <property type="entry name" value="Ribonuclease Inhibitor"/>
    <property type="match status" value="1"/>
</dbReference>
<dbReference type="PROSITE" id="PS51257">
    <property type="entry name" value="PROKAR_LIPOPROTEIN"/>
    <property type="match status" value="1"/>
</dbReference>
<evidence type="ECO:0000256" key="3">
    <source>
        <dbReference type="SAM" id="MobiDB-lite"/>
    </source>
</evidence>
<keyword evidence="4" id="KW-1133">Transmembrane helix</keyword>
<evidence type="ECO:0000256" key="1">
    <source>
        <dbReference type="ARBA" id="ARBA00022614"/>
    </source>
</evidence>
<sequence length="927" mass="104819">MGCDVRILLILTVSTVLAQACIPGCKVTAVPSCIPGGLWWFGRLSYRNTQLVTAGKDHFEQSSCILCTDRSDSSVGLNENNMAYSRDSTWLAVRGHSFEVLSVQTLGLCNNSGVNYLTVVEGGIVDLTPNSLSVFQYLISLYLDFNSLSHIKNRYFAELESPYALAVLSLSHNKIEDIESESFKGLVGLELLILEHNLLRYVRADWFHGLQNLKEIVLTSNRLETIQKGAFVPLTKLSYVDMSNNHLLRLPTEYRWLPNKSVAYKLGENMLSTMTWQAVLLSDLSFVHLSDLSFVQVRLSGFGICSTRADSSTEYRVWLHHDIPTDDIFPKTNYDYICGKLLYSSRVIIRGQTYRSPFVFMVMTEGTEHGNTVIPWCRRFWLGADTARVNLATSEESAVELATSTMGENSKTVRLVSTVFDSPTKANSTKNVTCVLVRGEKVYRSFLAATNREKPNINVDRGTGENSPRNATSLNKTGDVRKEPLTNNTTVDINDDVSLITNSTASLPTSDAIPMSTMLDNTMTSSTRPEQGQIHILVIVLAVSVAIFLATVAIIYMVLRWFSGRRKDEIAEENSNHENPCETPDGAISPVVSVSGWMTPSGDHGNGAVDVEAEGDVPAYSEIPDEYFDFNNPGYRYRCSSLPTEMNPYWQIPDDYFLFNNPGYRYRRSSLPTDENPYWQIPDEYYNYQNTSRQANWRPSSLPLTLDVRYENCVQEENVERWEWQPSDLDAQDENDDVTTFYAAVAEVALPEVRRMSTTHAHYRVPARLHRYKGYTNRAAELRKKAGGAAYRISAPKKERQLEPLARGTQGARALNVRSIDQRMTGYDARGNRHSHYDNLIRMPRGQIIKPWCIRPQNRHNRAYVPKDQSFRFQRGTSATVSSGCLRTYLQKRDELRHHKSWSQEIPSIAQTVVVSARNATRRRLSL</sequence>
<dbReference type="SUPFAM" id="SSF52058">
    <property type="entry name" value="L domain-like"/>
    <property type="match status" value="1"/>
</dbReference>
<feature type="signal peptide" evidence="5">
    <location>
        <begin position="1"/>
        <end position="18"/>
    </location>
</feature>
<feature type="transmembrane region" description="Helical" evidence="4">
    <location>
        <begin position="534"/>
        <end position="559"/>
    </location>
</feature>
<keyword evidence="1" id="KW-0433">Leucine-rich repeat</keyword>
<evidence type="ECO:0000256" key="5">
    <source>
        <dbReference type="SAM" id="SignalP"/>
    </source>
</evidence>
<dbReference type="OrthoDB" id="10001811at2759"/>
<feature type="compositionally biased region" description="Polar residues" evidence="3">
    <location>
        <begin position="464"/>
        <end position="476"/>
    </location>
</feature>
<keyword evidence="6" id="KW-1185">Reference proteome</keyword>
<dbReference type="InterPro" id="IPR001611">
    <property type="entry name" value="Leu-rich_rpt"/>
</dbReference>
<dbReference type="KEGG" id="bfo:118404074"/>
<dbReference type="AlphaFoldDB" id="A0A9J7HKH2"/>
<evidence type="ECO:0000313" key="6">
    <source>
        <dbReference type="Proteomes" id="UP000001554"/>
    </source>
</evidence>
<keyword evidence="2" id="KW-0677">Repeat</keyword>
<keyword evidence="4" id="KW-0812">Transmembrane</keyword>
<evidence type="ECO:0000313" key="7">
    <source>
        <dbReference type="RefSeq" id="XP_035658922.1"/>
    </source>
</evidence>
<organism evidence="6 7">
    <name type="scientific">Branchiostoma floridae</name>
    <name type="common">Florida lancelet</name>
    <name type="synonym">Amphioxus</name>
    <dbReference type="NCBI Taxonomy" id="7739"/>
    <lineage>
        <taxon>Eukaryota</taxon>
        <taxon>Metazoa</taxon>
        <taxon>Chordata</taxon>
        <taxon>Cephalochordata</taxon>
        <taxon>Leptocardii</taxon>
        <taxon>Amphioxiformes</taxon>
        <taxon>Branchiostomatidae</taxon>
        <taxon>Branchiostoma</taxon>
    </lineage>
</organism>
<dbReference type="RefSeq" id="XP_035658922.1">
    <property type="nucleotide sequence ID" value="XM_035803029.1"/>
</dbReference>
<dbReference type="GeneID" id="118404074"/>
<dbReference type="SMART" id="SM00369">
    <property type="entry name" value="LRR_TYP"/>
    <property type="match status" value="5"/>
</dbReference>
<reference evidence="6" key="1">
    <citation type="journal article" date="2020" name="Nat. Ecol. Evol.">
        <title>Deeply conserved synteny resolves early events in vertebrate evolution.</title>
        <authorList>
            <person name="Simakov O."/>
            <person name="Marletaz F."/>
            <person name="Yue J.X."/>
            <person name="O'Connell B."/>
            <person name="Jenkins J."/>
            <person name="Brandt A."/>
            <person name="Calef R."/>
            <person name="Tung C.H."/>
            <person name="Huang T.K."/>
            <person name="Schmutz J."/>
            <person name="Satoh N."/>
            <person name="Yu J.K."/>
            <person name="Putnam N.H."/>
            <person name="Green R.E."/>
            <person name="Rokhsar D.S."/>
        </authorList>
    </citation>
    <scope>NUCLEOTIDE SEQUENCE [LARGE SCALE GENOMIC DNA]</scope>
    <source>
        <strain evidence="6">S238N-H82</strain>
    </source>
</reference>